<protein>
    <submittedName>
        <fullName evidence="8">Membrane protein</fullName>
    </submittedName>
</protein>
<gene>
    <name evidence="8" type="ORF">AX13_13375</name>
</gene>
<dbReference type="AlphaFoldDB" id="A0A014MH94"/>
<feature type="transmembrane region" description="Helical" evidence="6">
    <location>
        <begin position="97"/>
        <end position="118"/>
    </location>
</feature>
<dbReference type="SUPFAM" id="SSF103481">
    <property type="entry name" value="Multidrug resistance efflux transporter EmrE"/>
    <property type="match status" value="2"/>
</dbReference>
<evidence type="ECO:0000313" key="8">
    <source>
        <dbReference type="EMBL" id="EXU81106.1"/>
    </source>
</evidence>
<dbReference type="EMBL" id="JBOK01000004">
    <property type="protein sequence ID" value="EXU81106.1"/>
    <property type="molecule type" value="Genomic_DNA"/>
</dbReference>
<comment type="similarity">
    <text evidence="2">Belongs to the EamA transporter family.</text>
</comment>
<keyword evidence="9" id="KW-1185">Reference proteome</keyword>
<keyword evidence="4 6" id="KW-1133">Transmembrane helix</keyword>
<feature type="transmembrane region" description="Helical" evidence="6">
    <location>
        <begin position="188"/>
        <end position="208"/>
    </location>
</feature>
<evidence type="ECO:0000259" key="7">
    <source>
        <dbReference type="Pfam" id="PF00892"/>
    </source>
</evidence>
<evidence type="ECO:0000256" key="3">
    <source>
        <dbReference type="ARBA" id="ARBA00022692"/>
    </source>
</evidence>
<feature type="domain" description="EamA" evidence="7">
    <location>
        <begin position="10"/>
        <end position="141"/>
    </location>
</feature>
<dbReference type="PATRIC" id="fig|1457173.3.peg.1004"/>
<dbReference type="GO" id="GO:0016020">
    <property type="term" value="C:membrane"/>
    <property type="evidence" value="ECO:0007669"/>
    <property type="project" value="UniProtKB-SubCell"/>
</dbReference>
<organism evidence="8 9">
    <name type="scientific">Comamonas aquatica DA1877</name>
    <dbReference type="NCBI Taxonomy" id="1457173"/>
    <lineage>
        <taxon>Bacteria</taxon>
        <taxon>Pseudomonadati</taxon>
        <taxon>Pseudomonadota</taxon>
        <taxon>Betaproteobacteria</taxon>
        <taxon>Burkholderiales</taxon>
        <taxon>Comamonadaceae</taxon>
        <taxon>Comamonas</taxon>
    </lineage>
</organism>
<dbReference type="STRING" id="225991.MA05_15745"/>
<dbReference type="PANTHER" id="PTHR32322">
    <property type="entry name" value="INNER MEMBRANE TRANSPORTER"/>
    <property type="match status" value="1"/>
</dbReference>
<dbReference type="InterPro" id="IPR037185">
    <property type="entry name" value="EmrE-like"/>
</dbReference>
<evidence type="ECO:0000256" key="1">
    <source>
        <dbReference type="ARBA" id="ARBA00004141"/>
    </source>
</evidence>
<dbReference type="Pfam" id="PF00892">
    <property type="entry name" value="EamA"/>
    <property type="match status" value="2"/>
</dbReference>
<evidence type="ECO:0000256" key="4">
    <source>
        <dbReference type="ARBA" id="ARBA00022989"/>
    </source>
</evidence>
<accession>A0A014MH94</accession>
<feature type="transmembrane region" description="Helical" evidence="6">
    <location>
        <begin position="72"/>
        <end position="91"/>
    </location>
</feature>
<evidence type="ECO:0000256" key="6">
    <source>
        <dbReference type="SAM" id="Phobius"/>
    </source>
</evidence>
<feature type="transmembrane region" description="Helical" evidence="6">
    <location>
        <begin position="259"/>
        <end position="278"/>
    </location>
</feature>
<sequence>MSSPLTFSTVAMLTLAPLFWAGNAIVGRLVHDLISPFTLNLLRWCLAFVLLLPLAGQVLRKNSAIWQCWKQYALLGMLGIGSYNALLYLALKTSSPINVTLVSSSMPIWMLLIGRLWFGTTIGGRQAAGAVLSVLGVAVVLSRGDAQQLLALQLVPGDWFMLLATIVWSLYSWLLARSSATMPGQEAVRGHWAAFLMAQMVFGIAWSAVLTGGEVALGGFVLQPNATLAAAMLFIVLGPAILAYRFWGEGVKRAGPATAGFFANLIPLFTALLSIPVLGEVPQLYHALAFVLIVGGIVVSSRR</sequence>
<evidence type="ECO:0000256" key="2">
    <source>
        <dbReference type="ARBA" id="ARBA00007362"/>
    </source>
</evidence>
<feature type="transmembrane region" description="Helical" evidence="6">
    <location>
        <begin position="127"/>
        <end position="144"/>
    </location>
</feature>
<feature type="transmembrane region" description="Helical" evidence="6">
    <location>
        <begin position="228"/>
        <end position="247"/>
    </location>
</feature>
<reference evidence="8 9" key="1">
    <citation type="submission" date="2014-01" db="EMBL/GenBank/DDBJ databases">
        <title>Interspecies Systems Biology Uncovers Metabolites Affecting C. elegans Gene Expression and Life History Traits.</title>
        <authorList>
            <person name="Watson E."/>
            <person name="Macneil L.T."/>
            <person name="Ritter A.D."/>
            <person name="Yilmaz L.S."/>
            <person name="Rosebrock A.P."/>
            <person name="Caudy A.A."/>
            <person name="Walhout A.J."/>
        </authorList>
    </citation>
    <scope>NUCLEOTIDE SEQUENCE [LARGE SCALE GENOMIC DNA]</scope>
    <source>
        <strain evidence="8 9">DA1877</strain>
    </source>
</reference>
<feature type="transmembrane region" description="Helical" evidence="6">
    <location>
        <begin position="284"/>
        <end position="301"/>
    </location>
</feature>
<feature type="domain" description="EamA" evidence="7">
    <location>
        <begin position="156"/>
        <end position="301"/>
    </location>
</feature>
<dbReference type="RefSeq" id="WP_043380235.1">
    <property type="nucleotide sequence ID" value="NZ_JBOK01000004.1"/>
</dbReference>
<dbReference type="InterPro" id="IPR000620">
    <property type="entry name" value="EamA_dom"/>
</dbReference>
<evidence type="ECO:0000256" key="5">
    <source>
        <dbReference type="ARBA" id="ARBA00023136"/>
    </source>
</evidence>
<comment type="subcellular location">
    <subcellularLocation>
        <location evidence="1">Membrane</location>
        <topology evidence="1">Multi-pass membrane protein</topology>
    </subcellularLocation>
</comment>
<comment type="caution">
    <text evidence="8">The sequence shown here is derived from an EMBL/GenBank/DDBJ whole genome shotgun (WGS) entry which is preliminary data.</text>
</comment>
<dbReference type="PANTHER" id="PTHR32322:SF2">
    <property type="entry name" value="EAMA DOMAIN-CONTAINING PROTEIN"/>
    <property type="match status" value="1"/>
</dbReference>
<dbReference type="InterPro" id="IPR050638">
    <property type="entry name" value="AA-Vitamin_Transporters"/>
</dbReference>
<feature type="transmembrane region" description="Helical" evidence="6">
    <location>
        <begin position="159"/>
        <end position="176"/>
    </location>
</feature>
<keyword evidence="3 6" id="KW-0812">Transmembrane</keyword>
<keyword evidence="5 6" id="KW-0472">Membrane</keyword>
<evidence type="ECO:0000313" key="9">
    <source>
        <dbReference type="Proteomes" id="UP000020766"/>
    </source>
</evidence>
<dbReference type="Gene3D" id="1.10.3730.20">
    <property type="match status" value="1"/>
</dbReference>
<proteinExistence type="inferred from homology"/>
<name>A0A014MH94_9BURK</name>
<dbReference type="Proteomes" id="UP000020766">
    <property type="component" value="Unassembled WGS sequence"/>
</dbReference>
<feature type="transmembrane region" description="Helical" evidence="6">
    <location>
        <begin position="41"/>
        <end position="60"/>
    </location>
</feature>